<dbReference type="AlphaFoldDB" id="A0AAE1A6N3"/>
<sequence>MMTSFGVSAIFITMATLAGGDHVIMNPFVEEEVGAKETALIIVPERGLTADDYQMFDLLSDIECVTVLNVVWM</sequence>
<protein>
    <submittedName>
        <fullName evidence="2">Uncharacterized protein</fullName>
    </submittedName>
</protein>
<gene>
    <name evidence="2" type="ORF">RRG08_019091</name>
</gene>
<comment type="caution">
    <text evidence="2">The sequence shown here is derived from an EMBL/GenBank/DDBJ whole genome shotgun (WGS) entry which is preliminary data.</text>
</comment>
<evidence type="ECO:0000313" key="3">
    <source>
        <dbReference type="Proteomes" id="UP001283361"/>
    </source>
</evidence>
<keyword evidence="1" id="KW-0732">Signal</keyword>
<keyword evidence="3" id="KW-1185">Reference proteome</keyword>
<organism evidence="2 3">
    <name type="scientific">Elysia crispata</name>
    <name type="common">lettuce slug</name>
    <dbReference type="NCBI Taxonomy" id="231223"/>
    <lineage>
        <taxon>Eukaryota</taxon>
        <taxon>Metazoa</taxon>
        <taxon>Spiralia</taxon>
        <taxon>Lophotrochozoa</taxon>
        <taxon>Mollusca</taxon>
        <taxon>Gastropoda</taxon>
        <taxon>Heterobranchia</taxon>
        <taxon>Euthyneura</taxon>
        <taxon>Panpulmonata</taxon>
        <taxon>Sacoglossa</taxon>
        <taxon>Placobranchoidea</taxon>
        <taxon>Plakobranchidae</taxon>
        <taxon>Elysia</taxon>
    </lineage>
</organism>
<evidence type="ECO:0000313" key="2">
    <source>
        <dbReference type="EMBL" id="KAK3781466.1"/>
    </source>
</evidence>
<feature type="chain" id="PRO_5042248168" evidence="1">
    <location>
        <begin position="21"/>
        <end position="73"/>
    </location>
</feature>
<proteinExistence type="predicted"/>
<name>A0AAE1A6N3_9GAST</name>
<feature type="signal peptide" evidence="1">
    <location>
        <begin position="1"/>
        <end position="20"/>
    </location>
</feature>
<dbReference type="Proteomes" id="UP001283361">
    <property type="component" value="Unassembled WGS sequence"/>
</dbReference>
<evidence type="ECO:0000256" key="1">
    <source>
        <dbReference type="SAM" id="SignalP"/>
    </source>
</evidence>
<reference evidence="2" key="1">
    <citation type="journal article" date="2023" name="G3 (Bethesda)">
        <title>A reference genome for the long-term kleptoplast-retaining sea slug Elysia crispata morphotype clarki.</title>
        <authorList>
            <person name="Eastman K.E."/>
            <person name="Pendleton A.L."/>
            <person name="Shaikh M.A."/>
            <person name="Suttiyut T."/>
            <person name="Ogas R."/>
            <person name="Tomko P."/>
            <person name="Gavelis G."/>
            <person name="Widhalm J.R."/>
            <person name="Wisecaver J.H."/>
        </authorList>
    </citation>
    <scope>NUCLEOTIDE SEQUENCE</scope>
    <source>
        <strain evidence="2">ECLA1</strain>
    </source>
</reference>
<dbReference type="EMBL" id="JAWDGP010002624">
    <property type="protein sequence ID" value="KAK3781466.1"/>
    <property type="molecule type" value="Genomic_DNA"/>
</dbReference>
<accession>A0AAE1A6N3</accession>